<dbReference type="AlphaFoldDB" id="A0A0V1DSS3"/>
<evidence type="ECO:0000313" key="2">
    <source>
        <dbReference type="Proteomes" id="UP000054632"/>
    </source>
</evidence>
<gene>
    <name evidence="1" type="ORF">T4A_6621</name>
</gene>
<proteinExistence type="predicted"/>
<dbReference type="EMBL" id="JYDR01000360">
    <property type="protein sequence ID" value="KRY64549.1"/>
    <property type="molecule type" value="Genomic_DNA"/>
</dbReference>
<accession>A0A0V1DSS3</accession>
<name>A0A0V1DSS3_TRIPS</name>
<comment type="caution">
    <text evidence="1">The sequence shown here is derived from an EMBL/GenBank/DDBJ whole genome shotgun (WGS) entry which is preliminary data.</text>
</comment>
<sequence>MLKKLKANQSCHQSKLHNNLQRIKISKMPYIRFSPMRSTFYHLETVVCKKCSINKFLSNEDTVENLNIGRRILSSASYDYYSYDYLYANVKTLTS</sequence>
<organism evidence="1 2">
    <name type="scientific">Trichinella pseudospiralis</name>
    <name type="common">Parasitic roundworm</name>
    <dbReference type="NCBI Taxonomy" id="6337"/>
    <lineage>
        <taxon>Eukaryota</taxon>
        <taxon>Metazoa</taxon>
        <taxon>Ecdysozoa</taxon>
        <taxon>Nematoda</taxon>
        <taxon>Enoplea</taxon>
        <taxon>Dorylaimia</taxon>
        <taxon>Trichinellida</taxon>
        <taxon>Trichinellidae</taxon>
        <taxon>Trichinella</taxon>
    </lineage>
</organism>
<reference evidence="1 2" key="1">
    <citation type="submission" date="2015-01" db="EMBL/GenBank/DDBJ databases">
        <title>Evolution of Trichinella species and genotypes.</title>
        <authorList>
            <person name="Korhonen P.K."/>
            <person name="Edoardo P."/>
            <person name="Giuseppe L.R."/>
            <person name="Gasser R.B."/>
        </authorList>
    </citation>
    <scope>NUCLEOTIDE SEQUENCE [LARGE SCALE GENOMIC DNA]</scope>
    <source>
        <strain evidence="1">ISS13</strain>
    </source>
</reference>
<evidence type="ECO:0000313" key="1">
    <source>
        <dbReference type="EMBL" id="KRY64549.1"/>
    </source>
</evidence>
<protein>
    <submittedName>
        <fullName evidence="1">Uncharacterized protein</fullName>
    </submittedName>
</protein>
<dbReference type="Proteomes" id="UP000054632">
    <property type="component" value="Unassembled WGS sequence"/>
</dbReference>